<evidence type="ECO:0000313" key="1">
    <source>
        <dbReference type="EMBL" id="KAG2904048.1"/>
    </source>
</evidence>
<protein>
    <submittedName>
        <fullName evidence="1">Uncharacterized protein</fullName>
    </submittedName>
</protein>
<reference evidence="1" key="1">
    <citation type="submission" date="2018-10" db="EMBL/GenBank/DDBJ databases">
        <title>Effector identification in a new, highly contiguous assembly of the strawberry crown rot pathogen Phytophthora cactorum.</title>
        <authorList>
            <person name="Armitage A.D."/>
            <person name="Nellist C.F."/>
            <person name="Bates H."/>
            <person name="Vickerstaff R.J."/>
            <person name="Harrison R.J."/>
        </authorList>
    </citation>
    <scope>NUCLEOTIDE SEQUENCE</scope>
    <source>
        <strain evidence="1">4032</strain>
        <strain evidence="2">P415</strain>
    </source>
</reference>
<dbReference type="AlphaFoldDB" id="A0A8T1BKS9"/>
<dbReference type="Proteomes" id="UP000774804">
    <property type="component" value="Unassembled WGS sequence"/>
</dbReference>
<evidence type="ECO:0000313" key="3">
    <source>
        <dbReference type="Proteomes" id="UP000774804"/>
    </source>
</evidence>
<proteinExistence type="predicted"/>
<accession>A0A8T1BKS9</accession>
<dbReference type="EMBL" id="RCML01000086">
    <property type="protein sequence ID" value="KAG2992468.1"/>
    <property type="molecule type" value="Genomic_DNA"/>
</dbReference>
<comment type="caution">
    <text evidence="1">The sequence shown here is derived from an EMBL/GenBank/DDBJ whole genome shotgun (WGS) entry which is preliminary data.</text>
</comment>
<dbReference type="VEuPathDB" id="FungiDB:PC110_g18090"/>
<organism evidence="1 3">
    <name type="scientific">Phytophthora cactorum</name>
    <dbReference type="NCBI Taxonomy" id="29920"/>
    <lineage>
        <taxon>Eukaryota</taxon>
        <taxon>Sar</taxon>
        <taxon>Stramenopiles</taxon>
        <taxon>Oomycota</taxon>
        <taxon>Peronosporomycetes</taxon>
        <taxon>Peronosporales</taxon>
        <taxon>Peronosporaceae</taxon>
        <taxon>Phytophthora</taxon>
    </lineage>
</organism>
<sequence>MVDYVTNMDEVYEMCSLLKLFKVYSLFNLQVVCDLLKLYKVWKSPKVCKVYSLRN</sequence>
<dbReference type="Proteomes" id="UP000697107">
    <property type="component" value="Unassembled WGS sequence"/>
</dbReference>
<dbReference type="EMBL" id="RCMI01000604">
    <property type="protein sequence ID" value="KAG2904048.1"/>
    <property type="molecule type" value="Genomic_DNA"/>
</dbReference>
<evidence type="ECO:0000313" key="2">
    <source>
        <dbReference type="EMBL" id="KAG2992468.1"/>
    </source>
</evidence>
<gene>
    <name evidence="1" type="ORF">PC115_g15113</name>
    <name evidence="2" type="ORF">PC118_g4554</name>
</gene>
<name>A0A8T1BKS9_9STRA</name>